<sequence>MIAVIYYAYGAPKSIDDVEPYFSHILNGKNVPRPMLENIIGMFKKPSFPDFIRSSTQRIAKGIQTILSDRLDEEIRVYTAYKHTAPFVEDAYEQAVEAGAKTIVTLSVNPVASESGGGAVHTEVAAWAKDSDIHHIAIDDFHLDEGIVGLYADRVARAFDWLSRDAQKSAYVLFTVHSQPVDEERNTPYVREFEELAAAIAKKASIERFETVYRSGKPAGWLGPDVKDAMRSLHGDGAQGFVTCELLSVCADVESFGEINAECQAVAEELNVDFATSEFLGDSFDTVMALAKLVETRIQARVTN</sequence>
<dbReference type="PANTHER" id="PTHR11108:SF1">
    <property type="entry name" value="FERROCHELATASE, MITOCHONDRIAL"/>
    <property type="match status" value="1"/>
</dbReference>
<organism evidence="2 3">
    <name type="scientific">Solibacillus faecavium</name>
    <dbReference type="NCBI Taxonomy" id="2762221"/>
    <lineage>
        <taxon>Bacteria</taxon>
        <taxon>Bacillati</taxon>
        <taxon>Bacillota</taxon>
        <taxon>Bacilli</taxon>
        <taxon>Bacillales</taxon>
        <taxon>Caryophanaceae</taxon>
        <taxon>Solibacillus</taxon>
    </lineage>
</organism>
<proteinExistence type="inferred from homology"/>
<evidence type="ECO:0000313" key="2">
    <source>
        <dbReference type="EMBL" id="MBD8036764.1"/>
    </source>
</evidence>
<protein>
    <submittedName>
        <fullName evidence="2">Ferrochelatase</fullName>
    </submittedName>
</protein>
<name>A0ABR8XXW4_9BACL</name>
<dbReference type="InterPro" id="IPR001015">
    <property type="entry name" value="Ferrochelatase"/>
</dbReference>
<evidence type="ECO:0000256" key="1">
    <source>
        <dbReference type="RuleBase" id="RU004185"/>
    </source>
</evidence>
<accession>A0ABR8XXW4</accession>
<dbReference type="Pfam" id="PF00762">
    <property type="entry name" value="Ferrochelatase"/>
    <property type="match status" value="1"/>
</dbReference>
<dbReference type="Gene3D" id="3.40.50.1400">
    <property type="match status" value="2"/>
</dbReference>
<dbReference type="PANTHER" id="PTHR11108">
    <property type="entry name" value="FERROCHELATASE"/>
    <property type="match status" value="1"/>
</dbReference>
<dbReference type="RefSeq" id="WP_191699741.1">
    <property type="nucleotide sequence ID" value="NZ_JACSPZ010000003.1"/>
</dbReference>
<reference evidence="2 3" key="1">
    <citation type="submission" date="2020-08" db="EMBL/GenBank/DDBJ databases">
        <title>A Genomic Blueprint of the Chicken Gut Microbiome.</title>
        <authorList>
            <person name="Gilroy R."/>
            <person name="Ravi A."/>
            <person name="Getino M."/>
            <person name="Pursley I."/>
            <person name="Horton D.L."/>
            <person name="Alikhan N.-F."/>
            <person name="Baker D."/>
            <person name="Gharbi K."/>
            <person name="Hall N."/>
            <person name="Watson M."/>
            <person name="Adriaenssens E.M."/>
            <person name="Foster-Nyarko E."/>
            <person name="Jarju S."/>
            <person name="Secka A."/>
            <person name="Antonio M."/>
            <person name="Oren A."/>
            <person name="Chaudhuri R."/>
            <person name="La Ragione R.M."/>
            <person name="Hildebrand F."/>
            <person name="Pallen M.J."/>
        </authorList>
    </citation>
    <scope>NUCLEOTIDE SEQUENCE [LARGE SCALE GENOMIC DNA]</scope>
    <source>
        <strain evidence="2 3">A46</strain>
    </source>
</reference>
<dbReference type="SUPFAM" id="SSF53800">
    <property type="entry name" value="Chelatase"/>
    <property type="match status" value="1"/>
</dbReference>
<keyword evidence="3" id="KW-1185">Reference proteome</keyword>
<gene>
    <name evidence="2" type="ORF">H9635_08415</name>
</gene>
<comment type="caution">
    <text evidence="2">The sequence shown here is derived from an EMBL/GenBank/DDBJ whole genome shotgun (WGS) entry which is preliminary data.</text>
</comment>
<dbReference type="EMBL" id="JACSPZ010000003">
    <property type="protein sequence ID" value="MBD8036764.1"/>
    <property type="molecule type" value="Genomic_DNA"/>
</dbReference>
<dbReference type="Proteomes" id="UP000619101">
    <property type="component" value="Unassembled WGS sequence"/>
</dbReference>
<evidence type="ECO:0000313" key="3">
    <source>
        <dbReference type="Proteomes" id="UP000619101"/>
    </source>
</evidence>
<comment type="similarity">
    <text evidence="1">Belongs to the ferrochelatase family.</text>
</comment>